<dbReference type="GO" id="GO:0043565">
    <property type="term" value="F:sequence-specific DNA binding"/>
    <property type="evidence" value="ECO:0007669"/>
    <property type="project" value="TreeGrafter"/>
</dbReference>
<dbReference type="EMBL" id="FOFS01000006">
    <property type="protein sequence ID" value="SEQ43300.1"/>
    <property type="molecule type" value="Genomic_DNA"/>
</dbReference>
<dbReference type="AlphaFoldDB" id="A0A1H9FZJ8"/>
<dbReference type="Gene3D" id="1.10.10.10">
    <property type="entry name" value="Winged helix-like DNA-binding domain superfamily/Winged helix DNA-binding domain"/>
    <property type="match status" value="1"/>
</dbReference>
<evidence type="ECO:0000313" key="6">
    <source>
        <dbReference type="EMBL" id="SEQ43300.1"/>
    </source>
</evidence>
<keyword evidence="2" id="KW-0805">Transcription regulation</keyword>
<reference evidence="6 7" key="1">
    <citation type="submission" date="2016-10" db="EMBL/GenBank/DDBJ databases">
        <authorList>
            <person name="de Groot N.N."/>
        </authorList>
    </citation>
    <scope>NUCLEOTIDE SEQUENCE [LARGE SCALE GENOMIC DNA]</scope>
    <source>
        <strain evidence="6 7">DSM 25927</strain>
    </source>
</reference>
<dbReference type="FunFam" id="1.10.10.10:FF:000001">
    <property type="entry name" value="LysR family transcriptional regulator"/>
    <property type="match status" value="1"/>
</dbReference>
<evidence type="ECO:0000256" key="1">
    <source>
        <dbReference type="ARBA" id="ARBA00009437"/>
    </source>
</evidence>
<feature type="domain" description="HTH lysR-type" evidence="5">
    <location>
        <begin position="1"/>
        <end position="59"/>
    </location>
</feature>
<evidence type="ECO:0000256" key="2">
    <source>
        <dbReference type="ARBA" id="ARBA00023015"/>
    </source>
</evidence>
<dbReference type="OrthoDB" id="9786526at2"/>
<dbReference type="Proteomes" id="UP000199233">
    <property type="component" value="Unassembled WGS sequence"/>
</dbReference>
<protein>
    <submittedName>
        <fullName evidence="6">DNA-binding transcriptional regulator, LysR family</fullName>
    </submittedName>
</protein>
<dbReference type="InterPro" id="IPR036388">
    <property type="entry name" value="WH-like_DNA-bd_sf"/>
</dbReference>
<comment type="similarity">
    <text evidence="1">Belongs to the LysR transcriptional regulatory family.</text>
</comment>
<dbReference type="SUPFAM" id="SSF53850">
    <property type="entry name" value="Periplasmic binding protein-like II"/>
    <property type="match status" value="1"/>
</dbReference>
<dbReference type="Pfam" id="PF00126">
    <property type="entry name" value="HTH_1"/>
    <property type="match status" value="1"/>
</dbReference>
<organism evidence="6 7">
    <name type="scientific">Solimonas aquatica</name>
    <dbReference type="NCBI Taxonomy" id="489703"/>
    <lineage>
        <taxon>Bacteria</taxon>
        <taxon>Pseudomonadati</taxon>
        <taxon>Pseudomonadota</taxon>
        <taxon>Gammaproteobacteria</taxon>
        <taxon>Nevskiales</taxon>
        <taxon>Nevskiaceae</taxon>
        <taxon>Solimonas</taxon>
    </lineage>
</organism>
<dbReference type="InterPro" id="IPR000847">
    <property type="entry name" value="LysR_HTH_N"/>
</dbReference>
<evidence type="ECO:0000256" key="3">
    <source>
        <dbReference type="ARBA" id="ARBA00023125"/>
    </source>
</evidence>
<dbReference type="InterPro" id="IPR005119">
    <property type="entry name" value="LysR_subst-bd"/>
</dbReference>
<dbReference type="GO" id="GO:0006351">
    <property type="term" value="P:DNA-templated transcription"/>
    <property type="evidence" value="ECO:0007669"/>
    <property type="project" value="TreeGrafter"/>
</dbReference>
<name>A0A1H9FZJ8_9GAMM</name>
<dbReference type="Pfam" id="PF03466">
    <property type="entry name" value="LysR_substrate"/>
    <property type="match status" value="1"/>
</dbReference>
<evidence type="ECO:0000256" key="4">
    <source>
        <dbReference type="ARBA" id="ARBA00023163"/>
    </source>
</evidence>
<sequence length="305" mass="33129">MNRLEAMSVFTAVVEAGSLSAAGRRLHMPLATVSRKLSELEKHIGARLLTRSTRKLDLTDSGQAYLAACRHILEQVGEAERAAAGEYQAPRGELIVAAPLVFGRLHVLPLISEFLCAYPEVNVRLMLSDRVVSFWDEHVDAAVRIGALPDSTLVATRVGSVRSVVCASPAYLRTRGTPRRPSDLTRHSCISFTLFSAPQDHWVFGGGKAAISVPVQSRLSVNTAEAAVDAAIAGVGLARLLSYQVQAPVLDKSLTVVLRKFEAAPLPVHLIHGQQKPLPLKLRAFLDFMRPHLITRLEALNKLSA</sequence>
<accession>A0A1H9FZJ8</accession>
<evidence type="ECO:0000259" key="5">
    <source>
        <dbReference type="PROSITE" id="PS50931"/>
    </source>
</evidence>
<gene>
    <name evidence="6" type="ORF">SAMN04488038_106161</name>
</gene>
<keyword evidence="7" id="KW-1185">Reference proteome</keyword>
<evidence type="ECO:0000313" key="7">
    <source>
        <dbReference type="Proteomes" id="UP000199233"/>
    </source>
</evidence>
<dbReference type="SUPFAM" id="SSF46785">
    <property type="entry name" value="Winged helix' DNA-binding domain"/>
    <property type="match status" value="1"/>
</dbReference>
<dbReference type="STRING" id="489703.SAMN04488038_106161"/>
<proteinExistence type="inferred from homology"/>
<dbReference type="CDD" id="cd08471">
    <property type="entry name" value="PBP2_CrgA_like_2"/>
    <property type="match status" value="1"/>
</dbReference>
<keyword evidence="3 6" id="KW-0238">DNA-binding</keyword>
<dbReference type="InterPro" id="IPR058163">
    <property type="entry name" value="LysR-type_TF_proteobact-type"/>
</dbReference>
<dbReference type="RefSeq" id="WP_093284980.1">
    <property type="nucleotide sequence ID" value="NZ_FOFS01000006.1"/>
</dbReference>
<dbReference type="Gene3D" id="3.40.190.290">
    <property type="match status" value="1"/>
</dbReference>
<dbReference type="PANTHER" id="PTHR30537">
    <property type="entry name" value="HTH-TYPE TRANSCRIPTIONAL REGULATOR"/>
    <property type="match status" value="1"/>
</dbReference>
<dbReference type="PROSITE" id="PS50931">
    <property type="entry name" value="HTH_LYSR"/>
    <property type="match status" value="1"/>
</dbReference>
<dbReference type="PANTHER" id="PTHR30537:SF5">
    <property type="entry name" value="HTH-TYPE TRANSCRIPTIONAL ACTIVATOR TTDR-RELATED"/>
    <property type="match status" value="1"/>
</dbReference>
<keyword evidence="4" id="KW-0804">Transcription</keyword>
<dbReference type="InterPro" id="IPR036390">
    <property type="entry name" value="WH_DNA-bd_sf"/>
</dbReference>
<dbReference type="GO" id="GO:0003700">
    <property type="term" value="F:DNA-binding transcription factor activity"/>
    <property type="evidence" value="ECO:0007669"/>
    <property type="project" value="InterPro"/>
</dbReference>